<evidence type="ECO:0000313" key="3">
    <source>
        <dbReference type="Proteomes" id="UP000320333"/>
    </source>
</evidence>
<feature type="transmembrane region" description="Helical" evidence="1">
    <location>
        <begin position="78"/>
        <end position="98"/>
    </location>
</feature>
<sequence>MGFDQVLSSALDALTMSPTANNYNNNNRRAFALNYAKAARWSSTAAAYCFMGLAILMALAMIRNLIYTAKSRHTKIVYSVLLAWCVIRTAGFALRGYILTDDHGQDLTLFKWVAILGGVGFMPLAQVLALCTLEGSALAFGSTPKARKPFDRLIRLLFVVSAVTLAAFVIDFTCNKPLGSNVKDYTVDLVLREIGFNGLILIALYTLLGSIRNIFAVVKQGKVPAVFVPRFRMMMVVVGFQSVLMLIKLVFTTYRNWNPFELRDEWIWYLLSIGPEFLLVLCYMHHGFLKVYDDIERSKLGSEELADQPKPQELEGFLTT</sequence>
<keyword evidence="1" id="KW-1133">Transmembrane helix</keyword>
<feature type="transmembrane region" description="Helical" evidence="1">
    <location>
        <begin position="235"/>
        <end position="254"/>
    </location>
</feature>
<accession>A0A507FQD9</accession>
<comment type="caution">
    <text evidence="2">The sequence shown here is derived from an EMBL/GenBank/DDBJ whole genome shotgun (WGS) entry which is preliminary data.</text>
</comment>
<feature type="transmembrane region" description="Helical" evidence="1">
    <location>
        <begin position="266"/>
        <end position="289"/>
    </location>
</feature>
<evidence type="ECO:0000313" key="2">
    <source>
        <dbReference type="EMBL" id="TPX77678.1"/>
    </source>
</evidence>
<dbReference type="OrthoDB" id="5389493at2759"/>
<evidence type="ECO:0008006" key="4">
    <source>
        <dbReference type="Google" id="ProtNLM"/>
    </source>
</evidence>
<proteinExistence type="predicted"/>
<dbReference type="EMBL" id="QEAP01000016">
    <property type="protein sequence ID" value="TPX77678.1"/>
    <property type="molecule type" value="Genomic_DNA"/>
</dbReference>
<keyword evidence="3" id="KW-1185">Reference proteome</keyword>
<feature type="transmembrane region" description="Helical" evidence="1">
    <location>
        <begin position="110"/>
        <end position="133"/>
    </location>
</feature>
<name>A0A507FQD9_9FUNG</name>
<organism evidence="2 3">
    <name type="scientific">Chytriomyces confervae</name>
    <dbReference type="NCBI Taxonomy" id="246404"/>
    <lineage>
        <taxon>Eukaryota</taxon>
        <taxon>Fungi</taxon>
        <taxon>Fungi incertae sedis</taxon>
        <taxon>Chytridiomycota</taxon>
        <taxon>Chytridiomycota incertae sedis</taxon>
        <taxon>Chytridiomycetes</taxon>
        <taxon>Chytridiales</taxon>
        <taxon>Chytriomycetaceae</taxon>
        <taxon>Chytriomyces</taxon>
    </lineage>
</organism>
<feature type="transmembrane region" description="Helical" evidence="1">
    <location>
        <begin position="45"/>
        <end position="66"/>
    </location>
</feature>
<gene>
    <name evidence="2" type="ORF">CcCBS67573_g01039</name>
</gene>
<protein>
    <recommendedName>
        <fullName evidence="4">THH1/TOM1/TOM3 domain-containing protein</fullName>
    </recommendedName>
</protein>
<feature type="transmembrane region" description="Helical" evidence="1">
    <location>
        <begin position="194"/>
        <end position="215"/>
    </location>
</feature>
<dbReference type="AlphaFoldDB" id="A0A507FQD9"/>
<feature type="transmembrane region" description="Helical" evidence="1">
    <location>
        <begin position="153"/>
        <end position="174"/>
    </location>
</feature>
<keyword evidence="1" id="KW-0472">Membrane</keyword>
<evidence type="ECO:0000256" key="1">
    <source>
        <dbReference type="SAM" id="Phobius"/>
    </source>
</evidence>
<reference evidence="2 3" key="1">
    <citation type="journal article" date="2019" name="Sci. Rep.">
        <title>Comparative genomics of chytrid fungi reveal insights into the obligate biotrophic and pathogenic lifestyle of Synchytrium endobioticum.</title>
        <authorList>
            <person name="van de Vossenberg B.T.L.H."/>
            <person name="Warris S."/>
            <person name="Nguyen H.D.T."/>
            <person name="van Gent-Pelzer M.P.E."/>
            <person name="Joly D.L."/>
            <person name="van de Geest H.C."/>
            <person name="Bonants P.J.M."/>
            <person name="Smith D.S."/>
            <person name="Levesque C.A."/>
            <person name="van der Lee T.A.J."/>
        </authorList>
    </citation>
    <scope>NUCLEOTIDE SEQUENCE [LARGE SCALE GENOMIC DNA]</scope>
    <source>
        <strain evidence="2 3">CBS 675.73</strain>
    </source>
</reference>
<dbReference type="Proteomes" id="UP000320333">
    <property type="component" value="Unassembled WGS sequence"/>
</dbReference>
<keyword evidence="1" id="KW-0812">Transmembrane</keyword>